<name>A0ABR2KQZ9_9EUKA</name>
<keyword evidence="4" id="KW-1185">Reference proteome</keyword>
<organism evidence="3 4">
    <name type="scientific">Tritrichomonas musculus</name>
    <dbReference type="NCBI Taxonomy" id="1915356"/>
    <lineage>
        <taxon>Eukaryota</taxon>
        <taxon>Metamonada</taxon>
        <taxon>Parabasalia</taxon>
        <taxon>Tritrichomonadida</taxon>
        <taxon>Tritrichomonadidae</taxon>
        <taxon>Tritrichomonas</taxon>
    </lineage>
</organism>
<accession>A0ABR2KQZ9</accession>
<feature type="compositionally biased region" description="Low complexity" evidence="2">
    <location>
        <begin position="185"/>
        <end position="229"/>
    </location>
</feature>
<evidence type="ECO:0000313" key="4">
    <source>
        <dbReference type="Proteomes" id="UP001470230"/>
    </source>
</evidence>
<dbReference type="EMBL" id="JAPFFF010000003">
    <property type="protein sequence ID" value="KAK8893573.1"/>
    <property type="molecule type" value="Genomic_DNA"/>
</dbReference>
<evidence type="ECO:0000313" key="3">
    <source>
        <dbReference type="EMBL" id="KAK8893573.1"/>
    </source>
</evidence>
<feature type="compositionally biased region" description="Acidic residues" evidence="2">
    <location>
        <begin position="251"/>
        <end position="274"/>
    </location>
</feature>
<sequence>MENKSTQRNKPNSSNGDIYLANFNPEYINKKFLSNRSESKFKANSSKETLINHQDNKITISSQIPFDNPNLILHTDDHLNENTIQNTNQDENHKENENKDQQEDQDNNYQSNEIINHLPNEYLRNNEHIYQKGNKNSKLCSNKHSRRAPRPPQNADNIISSPEVSSESQQAKSLIPIFSPVKIQSSTNTSNSNLSSATLSSSAPASPANSPLTSSQTSSSPSSHALSSLEQTPQNKQENLSSNTSSYAVSESEELQELEEIEEPEEPGEPEESEEKGVQEEILVHPEQSTDQVLKNDDNHQNSPEEYEINPDFSCKTINNSITQSSDNIKNQDNDSNQMVYAGQETSKVLLQQQEQKSNIGVVTFNQQAFIPPQAVQGQPQPQQKTMLQQQQIMYQQQQMTFSRNMKMTREQYNQQMLQQQCIQQNLACLNLQLAKNKQAELTSNQTYYYLTQQLIQQNMGNASVYDRNITKSKITQCQQSLRVAQQNIKQIEQQIQFYQNQQMISKFAGSGNNGMCQIQMYQQLCKIQNVLQDYNALIEKQKQELQGGIINPHQLQQMQNEQKTSLQSLIQLTDNQILNNQIQESEKTSNKQTNAKENRNNPSLQIEFRNRKNLDIAKKDK</sequence>
<reference evidence="3 4" key="1">
    <citation type="submission" date="2024-04" db="EMBL/GenBank/DDBJ databases">
        <title>Tritrichomonas musculus Genome.</title>
        <authorList>
            <person name="Alves-Ferreira E."/>
            <person name="Grigg M."/>
            <person name="Lorenzi H."/>
            <person name="Galac M."/>
        </authorList>
    </citation>
    <scope>NUCLEOTIDE SEQUENCE [LARGE SCALE GENOMIC DNA]</scope>
    <source>
        <strain evidence="3 4">EAF2021</strain>
    </source>
</reference>
<feature type="region of interest" description="Disordered" evidence="2">
    <location>
        <begin position="185"/>
        <end position="310"/>
    </location>
</feature>
<keyword evidence="1" id="KW-0175">Coiled coil</keyword>
<dbReference type="Proteomes" id="UP001470230">
    <property type="component" value="Unassembled WGS sequence"/>
</dbReference>
<feature type="coiled-coil region" evidence="1">
    <location>
        <begin position="475"/>
        <end position="502"/>
    </location>
</feature>
<feature type="compositionally biased region" description="Polar residues" evidence="2">
    <location>
        <begin position="154"/>
        <end position="171"/>
    </location>
</feature>
<gene>
    <name evidence="3" type="ORF">M9Y10_021996</name>
</gene>
<feature type="region of interest" description="Disordered" evidence="2">
    <location>
        <begin position="135"/>
        <end position="171"/>
    </location>
</feature>
<comment type="caution">
    <text evidence="3">The sequence shown here is derived from an EMBL/GenBank/DDBJ whole genome shotgun (WGS) entry which is preliminary data.</text>
</comment>
<protein>
    <submittedName>
        <fullName evidence="3">Uncharacterized protein</fullName>
    </submittedName>
</protein>
<proteinExistence type="predicted"/>
<feature type="compositionally biased region" description="Polar residues" evidence="2">
    <location>
        <begin position="1"/>
        <end position="16"/>
    </location>
</feature>
<evidence type="ECO:0000256" key="1">
    <source>
        <dbReference type="SAM" id="Coils"/>
    </source>
</evidence>
<feature type="region of interest" description="Disordered" evidence="2">
    <location>
        <begin position="586"/>
        <end position="606"/>
    </location>
</feature>
<feature type="region of interest" description="Disordered" evidence="2">
    <location>
        <begin position="1"/>
        <end position="21"/>
    </location>
</feature>
<feature type="compositionally biased region" description="Basic and acidic residues" evidence="2">
    <location>
        <begin position="586"/>
        <end position="600"/>
    </location>
</feature>
<feature type="compositionally biased region" description="Basic and acidic residues" evidence="2">
    <location>
        <begin position="275"/>
        <end position="284"/>
    </location>
</feature>
<feature type="compositionally biased region" description="Polar residues" evidence="2">
    <location>
        <begin position="230"/>
        <end position="248"/>
    </location>
</feature>
<evidence type="ECO:0000256" key="2">
    <source>
        <dbReference type="SAM" id="MobiDB-lite"/>
    </source>
</evidence>